<proteinExistence type="inferred from homology"/>
<dbReference type="InterPro" id="IPR029055">
    <property type="entry name" value="Ntn_hydrolases_N"/>
</dbReference>
<dbReference type="PANTHER" id="PTHR34218">
    <property type="entry name" value="PEPTIDASE S45 PENICILLIN AMIDASE"/>
    <property type="match status" value="1"/>
</dbReference>
<dbReference type="CDD" id="cd03747">
    <property type="entry name" value="Ntn_PGA_like"/>
    <property type="match status" value="1"/>
</dbReference>
<evidence type="ECO:0000256" key="3">
    <source>
        <dbReference type="ARBA" id="ARBA00023145"/>
    </source>
</evidence>
<evidence type="ECO:0000313" key="5">
    <source>
        <dbReference type="EMBL" id="BDP40223.1"/>
    </source>
</evidence>
<sequence length="792" mass="86024">MALRTRRSWAGRLGRGLLWAVLLLLVAVLAVILWLKATSTPRVQGTVTLAGIEGPVTVTRDGWGVPHIRAGARDEDAMFALGFVHAQDRAWQMDFQRRVAQGRLSEVLGEAALPQDRFLRTWGFQRAAQSILPALSERSRRLIHAYTVGVNAGLAQGKLAPEFRILGYTPEPWTDVDSVSWSKLMAYDLGGNYDDEVLGTHVLKRLGARGLNEVLPPYPQGAPTILSRDELGLTGRATRAGGQTAVLPAATVQALRTHLAAARSLGLERVPGKGSNDWVIGGQRTASGKPILADDPHLALTSPMLWYLADVRGPTLHAIGATIPGLPGVVIGRNDRIAWGVTNVNPDVQDLYVEPEGAKLTERVEVIRVKGRPDVRLTVRQSAHGPIVSDVGAGEVGPRVALKWTALQPGDTTFDAFFGLNYAQNWQDFVTALERYVAPSQNFVYADVDGNTGYYAPGRVPIRRGWDGSLPVPGDGTREWQGFIPFARLPHTYNPADGLVVTANNKVVPGGYPFALGNIRNWSEPYRAERITSLLTAKSTGLTVDDVKRVQLDTVSLVWRDLKPFLLATRPGDDLSRQALTRLRGWDGNETTSSVEAAIFEAWLAQLQAMGQDELGGGTRINSLAVLNQLRADGDLCHDESEGRQDCAGELQASLKRTVGDLSARLGPDMGGWTYGRLHTVASDHRAFGGVKVLAWLFNHSTPTSGGTNTVNVARPDPGTMRQTHGPSYRQIIDLSDMNRSVYVGSLGQGGNPLGNHVSDQQALWASGAYLPMSTDERDWGRTRTLTLRPGR</sequence>
<accession>A0ABM8A8Z4</accession>
<dbReference type="Pfam" id="PF01804">
    <property type="entry name" value="Penicil_amidase"/>
    <property type="match status" value="1"/>
</dbReference>
<dbReference type="InterPro" id="IPR002692">
    <property type="entry name" value="S45"/>
</dbReference>
<organism evidence="5 6">
    <name type="scientific">Deinococcus aetherius</name>
    <dbReference type="NCBI Taxonomy" id="200252"/>
    <lineage>
        <taxon>Bacteria</taxon>
        <taxon>Thermotogati</taxon>
        <taxon>Deinococcota</taxon>
        <taxon>Deinococci</taxon>
        <taxon>Deinococcales</taxon>
        <taxon>Deinococcaceae</taxon>
        <taxon>Deinococcus</taxon>
    </lineage>
</organism>
<evidence type="ECO:0000256" key="1">
    <source>
        <dbReference type="ARBA" id="ARBA00006586"/>
    </source>
</evidence>
<reference evidence="5" key="1">
    <citation type="submission" date="2022-07" db="EMBL/GenBank/DDBJ databases">
        <title>Complete Genome Sequence of the Radioresistant Bacterium Deinococcus aetherius ST0316, Isolated from the Air Dust collected in Lower Stratosphere above Japan.</title>
        <authorList>
            <person name="Satoh K."/>
            <person name="Hagiwara K."/>
            <person name="Katsumata K."/>
            <person name="Kubo A."/>
            <person name="Yokobori S."/>
            <person name="Yamagishi A."/>
            <person name="Oono Y."/>
            <person name="Narumi I."/>
        </authorList>
    </citation>
    <scope>NUCLEOTIDE SEQUENCE</scope>
    <source>
        <strain evidence="5">ST0316</strain>
    </source>
</reference>
<comment type="similarity">
    <text evidence="1">Belongs to the peptidase S45 family.</text>
</comment>
<evidence type="ECO:0000256" key="4">
    <source>
        <dbReference type="SAM" id="MobiDB-lite"/>
    </source>
</evidence>
<gene>
    <name evidence="5" type="ORF">DAETH_01920</name>
</gene>
<dbReference type="RefSeq" id="WP_264776096.1">
    <property type="nucleotide sequence ID" value="NZ_AP026560.1"/>
</dbReference>
<dbReference type="Gene3D" id="2.30.120.10">
    <property type="match status" value="1"/>
</dbReference>
<dbReference type="PANTHER" id="PTHR34218:SF4">
    <property type="entry name" value="ACYL-HOMOSERINE LACTONE ACYLASE QUIP"/>
    <property type="match status" value="1"/>
</dbReference>
<dbReference type="EMBL" id="AP026560">
    <property type="protein sequence ID" value="BDP40223.1"/>
    <property type="molecule type" value="Genomic_DNA"/>
</dbReference>
<name>A0ABM8A8Z4_9DEIO</name>
<dbReference type="PIRSF" id="PIRSF001227">
    <property type="entry name" value="Pen_acylase"/>
    <property type="match status" value="1"/>
</dbReference>
<dbReference type="InterPro" id="IPR014395">
    <property type="entry name" value="Pen/GL7ACA/AHL_acylase"/>
</dbReference>
<dbReference type="InterPro" id="IPR023343">
    <property type="entry name" value="Penicillin_amidase_dom1"/>
</dbReference>
<keyword evidence="2" id="KW-0378">Hydrolase</keyword>
<evidence type="ECO:0000256" key="2">
    <source>
        <dbReference type="ARBA" id="ARBA00022801"/>
    </source>
</evidence>
<dbReference type="InterPro" id="IPR043147">
    <property type="entry name" value="Penicillin_amidase_A-knob"/>
</dbReference>
<dbReference type="SUPFAM" id="SSF56235">
    <property type="entry name" value="N-terminal nucleophile aminohydrolases (Ntn hydrolases)"/>
    <property type="match status" value="1"/>
</dbReference>
<keyword evidence="3" id="KW-0865">Zymogen</keyword>
<dbReference type="Gene3D" id="3.60.20.10">
    <property type="entry name" value="Glutamine Phosphoribosylpyrophosphate, subunit 1, domain 1"/>
    <property type="match status" value="1"/>
</dbReference>
<evidence type="ECO:0000313" key="6">
    <source>
        <dbReference type="Proteomes" id="UP001064971"/>
    </source>
</evidence>
<keyword evidence="6" id="KW-1185">Reference proteome</keyword>
<dbReference type="Gene3D" id="1.10.439.10">
    <property type="entry name" value="Penicillin Amidohydrolase, domain 1"/>
    <property type="match status" value="1"/>
</dbReference>
<feature type="region of interest" description="Disordered" evidence="4">
    <location>
        <begin position="705"/>
        <end position="726"/>
    </location>
</feature>
<protein>
    <submittedName>
        <fullName evidence="5">Penicillin acylase</fullName>
    </submittedName>
</protein>
<dbReference type="Proteomes" id="UP001064971">
    <property type="component" value="Chromosome"/>
</dbReference>
<dbReference type="InterPro" id="IPR043146">
    <property type="entry name" value="Penicillin_amidase_N_B-knob"/>
</dbReference>
<dbReference type="Gene3D" id="1.10.1400.10">
    <property type="match status" value="1"/>
</dbReference>